<dbReference type="Pfam" id="PF20684">
    <property type="entry name" value="Fung_rhodopsin"/>
    <property type="match status" value="1"/>
</dbReference>
<evidence type="ECO:0000256" key="2">
    <source>
        <dbReference type="ARBA" id="ARBA00022692"/>
    </source>
</evidence>
<proteinExistence type="inferred from homology"/>
<name>A0A3N4JTD1_9PEZI</name>
<dbReference type="GO" id="GO:0016020">
    <property type="term" value="C:membrane"/>
    <property type="evidence" value="ECO:0007669"/>
    <property type="project" value="UniProtKB-SubCell"/>
</dbReference>
<feature type="transmembrane region" description="Helical" evidence="7">
    <location>
        <begin position="25"/>
        <end position="47"/>
    </location>
</feature>
<dbReference type="AlphaFoldDB" id="A0A3N4JTD1"/>
<evidence type="ECO:0000256" key="4">
    <source>
        <dbReference type="ARBA" id="ARBA00023136"/>
    </source>
</evidence>
<reference evidence="9 10" key="1">
    <citation type="journal article" date="2018" name="Nat. Ecol. Evol.">
        <title>Pezizomycetes genomes reveal the molecular basis of ectomycorrhizal truffle lifestyle.</title>
        <authorList>
            <person name="Murat C."/>
            <person name="Payen T."/>
            <person name="Noel B."/>
            <person name="Kuo A."/>
            <person name="Morin E."/>
            <person name="Chen J."/>
            <person name="Kohler A."/>
            <person name="Krizsan K."/>
            <person name="Balestrini R."/>
            <person name="Da Silva C."/>
            <person name="Montanini B."/>
            <person name="Hainaut M."/>
            <person name="Levati E."/>
            <person name="Barry K.W."/>
            <person name="Belfiori B."/>
            <person name="Cichocki N."/>
            <person name="Clum A."/>
            <person name="Dockter R.B."/>
            <person name="Fauchery L."/>
            <person name="Guy J."/>
            <person name="Iotti M."/>
            <person name="Le Tacon F."/>
            <person name="Lindquist E.A."/>
            <person name="Lipzen A."/>
            <person name="Malagnac F."/>
            <person name="Mello A."/>
            <person name="Molinier V."/>
            <person name="Miyauchi S."/>
            <person name="Poulain J."/>
            <person name="Riccioni C."/>
            <person name="Rubini A."/>
            <person name="Sitrit Y."/>
            <person name="Splivallo R."/>
            <person name="Traeger S."/>
            <person name="Wang M."/>
            <person name="Zifcakova L."/>
            <person name="Wipf D."/>
            <person name="Zambonelli A."/>
            <person name="Paolocci F."/>
            <person name="Nowrousian M."/>
            <person name="Ottonello S."/>
            <person name="Baldrian P."/>
            <person name="Spatafora J.W."/>
            <person name="Henrissat B."/>
            <person name="Nagy L.G."/>
            <person name="Aury J.M."/>
            <person name="Wincker P."/>
            <person name="Grigoriev I.V."/>
            <person name="Bonfante P."/>
            <person name="Martin F.M."/>
        </authorList>
    </citation>
    <scope>NUCLEOTIDE SEQUENCE [LARGE SCALE GENOMIC DNA]</scope>
    <source>
        <strain evidence="9 10">120613-1</strain>
    </source>
</reference>
<dbReference type="InterPro" id="IPR052337">
    <property type="entry name" value="SAT4-like"/>
</dbReference>
<keyword evidence="3 7" id="KW-1133">Transmembrane helix</keyword>
<keyword evidence="4 7" id="KW-0472">Membrane</keyword>
<feature type="transmembrane region" description="Helical" evidence="7">
    <location>
        <begin position="108"/>
        <end position="126"/>
    </location>
</feature>
<sequence length="410" mass="45746">MATPGTNSTTNGEELPPWDGHDANYVTIFALTATTLAWMAVGGRLYARRKFSTFGADDWLVIPATLLVTVNTFMACYADLNAGIGRPLWAVSEAQFSLWFKCTLASSFLYPVMMSTVRISVLLFYRRLIGPTYQALQYCIKGLILLTIPYVVTYEFLLGFMCKPPSSFWKPFQRNADCGDVYYYKLHITLYSVSLVFDLLILVLPLKAIWELKMQKRQRILVCALIALGASACFGIAYRLALWVLEMKRYPYIDPRWAVNPLSKVIPPQFDRYGWTYWVPCLLESNMAVIGASLPALKPLLTHYNCLQRTKFTKFSQGGSGGMTNPGDTKRAHGVQRPGPYSEHIGSNNDSMELLHVEAAGGAYAGAYPVKHSHVTTIKADVRDDLSTDSVLPGTIVQTSTVEVRVSEKP</sequence>
<evidence type="ECO:0000313" key="10">
    <source>
        <dbReference type="Proteomes" id="UP000276215"/>
    </source>
</evidence>
<feature type="region of interest" description="Disordered" evidence="6">
    <location>
        <begin position="317"/>
        <end position="336"/>
    </location>
</feature>
<dbReference type="PANTHER" id="PTHR33048">
    <property type="entry name" value="PTH11-LIKE INTEGRAL MEMBRANE PROTEIN (AFU_ORTHOLOGUE AFUA_5G11245)"/>
    <property type="match status" value="1"/>
</dbReference>
<evidence type="ECO:0000256" key="6">
    <source>
        <dbReference type="SAM" id="MobiDB-lite"/>
    </source>
</evidence>
<feature type="transmembrane region" description="Helical" evidence="7">
    <location>
        <begin position="220"/>
        <end position="245"/>
    </location>
</feature>
<dbReference type="EMBL" id="ML120409">
    <property type="protein sequence ID" value="RPA97004.1"/>
    <property type="molecule type" value="Genomic_DNA"/>
</dbReference>
<feature type="transmembrane region" description="Helical" evidence="7">
    <location>
        <begin position="181"/>
        <end position="208"/>
    </location>
</feature>
<keyword evidence="2 7" id="KW-0812">Transmembrane</keyword>
<gene>
    <name evidence="9" type="ORF">L873DRAFT_1810528</name>
</gene>
<evidence type="ECO:0000256" key="7">
    <source>
        <dbReference type="SAM" id="Phobius"/>
    </source>
</evidence>
<comment type="subcellular location">
    <subcellularLocation>
        <location evidence="1">Membrane</location>
        <topology evidence="1">Multi-pass membrane protein</topology>
    </subcellularLocation>
</comment>
<comment type="similarity">
    <text evidence="5">Belongs to the SAT4 family.</text>
</comment>
<evidence type="ECO:0000256" key="3">
    <source>
        <dbReference type="ARBA" id="ARBA00022989"/>
    </source>
</evidence>
<evidence type="ECO:0000256" key="1">
    <source>
        <dbReference type="ARBA" id="ARBA00004141"/>
    </source>
</evidence>
<evidence type="ECO:0000259" key="8">
    <source>
        <dbReference type="Pfam" id="PF20684"/>
    </source>
</evidence>
<dbReference type="PANTHER" id="PTHR33048:SF47">
    <property type="entry name" value="INTEGRAL MEMBRANE PROTEIN-RELATED"/>
    <property type="match status" value="1"/>
</dbReference>
<dbReference type="STRING" id="1336337.A0A3N4JTD1"/>
<accession>A0A3N4JTD1</accession>
<dbReference type="InterPro" id="IPR049326">
    <property type="entry name" value="Rhodopsin_dom_fungi"/>
</dbReference>
<feature type="transmembrane region" description="Helical" evidence="7">
    <location>
        <begin position="138"/>
        <end position="161"/>
    </location>
</feature>
<keyword evidence="10" id="KW-1185">Reference proteome</keyword>
<evidence type="ECO:0000313" key="9">
    <source>
        <dbReference type="EMBL" id="RPA97004.1"/>
    </source>
</evidence>
<organism evidence="9 10">
    <name type="scientific">Choiromyces venosus 120613-1</name>
    <dbReference type="NCBI Taxonomy" id="1336337"/>
    <lineage>
        <taxon>Eukaryota</taxon>
        <taxon>Fungi</taxon>
        <taxon>Dikarya</taxon>
        <taxon>Ascomycota</taxon>
        <taxon>Pezizomycotina</taxon>
        <taxon>Pezizomycetes</taxon>
        <taxon>Pezizales</taxon>
        <taxon>Tuberaceae</taxon>
        <taxon>Choiromyces</taxon>
    </lineage>
</organism>
<feature type="domain" description="Rhodopsin" evidence="8">
    <location>
        <begin position="44"/>
        <end position="302"/>
    </location>
</feature>
<protein>
    <recommendedName>
        <fullName evidence="8">Rhodopsin domain-containing protein</fullName>
    </recommendedName>
</protein>
<dbReference type="Proteomes" id="UP000276215">
    <property type="component" value="Unassembled WGS sequence"/>
</dbReference>
<feature type="transmembrane region" description="Helical" evidence="7">
    <location>
        <begin position="59"/>
        <end position="80"/>
    </location>
</feature>
<dbReference type="OrthoDB" id="4525788at2759"/>
<evidence type="ECO:0000256" key="5">
    <source>
        <dbReference type="ARBA" id="ARBA00038359"/>
    </source>
</evidence>